<dbReference type="InterPro" id="IPR003033">
    <property type="entry name" value="SCP2_sterol-bd_dom"/>
</dbReference>
<comment type="function">
    <text evidence="1">Required for O(2)-independent ubiquinone (coenzyme Q) biosynthesis. Likely functions as an accessory factor.</text>
</comment>
<keyword evidence="1" id="KW-0831">Ubiquinone biosynthesis</keyword>
<gene>
    <name evidence="1" type="primary">ubiT</name>
    <name evidence="3" type="ORF">K0504_06420</name>
</gene>
<dbReference type="SUPFAM" id="SSF55718">
    <property type="entry name" value="SCP-like"/>
    <property type="match status" value="1"/>
</dbReference>
<comment type="pathway">
    <text evidence="1">Cofactor biosynthesis; ubiquinone biosynthesis.</text>
</comment>
<evidence type="ECO:0000259" key="2">
    <source>
        <dbReference type="Pfam" id="PF02036"/>
    </source>
</evidence>
<protein>
    <recommendedName>
        <fullName evidence="1">Ubiquinone biosynthesis accessory factor UbiT</fullName>
    </recommendedName>
</protein>
<feature type="domain" description="SCP2" evidence="2">
    <location>
        <begin position="38"/>
        <end position="134"/>
    </location>
</feature>
<evidence type="ECO:0000256" key="1">
    <source>
        <dbReference type="HAMAP-Rule" id="MF_02231"/>
    </source>
</evidence>
<dbReference type="Proteomes" id="UP001166251">
    <property type="component" value="Unassembled WGS sequence"/>
</dbReference>
<reference evidence="3" key="1">
    <citation type="submission" date="2021-07" db="EMBL/GenBank/DDBJ databases">
        <title>Neiella marina sp. nov., isolated from the intestinal content of sea cucumber Apostichopus japonicus.</title>
        <authorList>
            <person name="Bai X."/>
        </authorList>
    </citation>
    <scope>NUCLEOTIDE SEQUENCE</scope>
    <source>
        <strain evidence="3">126</strain>
    </source>
</reference>
<accession>A0ABS7EEI6</accession>
<dbReference type="InterPro" id="IPR016830">
    <property type="entry name" value="UbiT"/>
</dbReference>
<dbReference type="PIRSF" id="PIRSF025550">
    <property type="entry name" value="UCP025550_lpd_carrier"/>
    <property type="match status" value="1"/>
</dbReference>
<keyword evidence="4" id="KW-1185">Reference proteome</keyword>
<organism evidence="3 4">
    <name type="scientific">Neiella holothuriorum</name>
    <dbReference type="NCBI Taxonomy" id="2870530"/>
    <lineage>
        <taxon>Bacteria</taxon>
        <taxon>Pseudomonadati</taxon>
        <taxon>Pseudomonadota</taxon>
        <taxon>Gammaproteobacteria</taxon>
        <taxon>Alteromonadales</taxon>
        <taxon>Echinimonadaceae</taxon>
        <taxon>Neiella</taxon>
    </lineage>
</organism>
<evidence type="ECO:0000313" key="4">
    <source>
        <dbReference type="Proteomes" id="UP001166251"/>
    </source>
</evidence>
<evidence type="ECO:0000313" key="3">
    <source>
        <dbReference type="EMBL" id="MBW8190665.1"/>
    </source>
</evidence>
<dbReference type="HAMAP" id="MF_02231">
    <property type="entry name" value="UbiT"/>
    <property type="match status" value="1"/>
</dbReference>
<dbReference type="Pfam" id="PF02036">
    <property type="entry name" value="SCP2"/>
    <property type="match status" value="1"/>
</dbReference>
<comment type="similarity">
    <text evidence="1">Belongs to the UbiT family.</text>
</comment>
<proteinExistence type="inferred from homology"/>
<dbReference type="InterPro" id="IPR036527">
    <property type="entry name" value="SCP2_sterol-bd_dom_sf"/>
</dbReference>
<dbReference type="RefSeq" id="WP_220103350.1">
    <property type="nucleotide sequence ID" value="NZ_JAHZSS010000005.1"/>
</dbReference>
<dbReference type="Gene3D" id="3.30.1050.10">
    <property type="entry name" value="SCP2 sterol-binding domain"/>
    <property type="match status" value="1"/>
</dbReference>
<name>A0ABS7EEI6_9GAMM</name>
<sequence>MLKQLLHRAVNHAPQVLRLPLQKMPFSWYCRPLELALQQLLNEQVTEGELDFLDERTVQVHVTDLGLRFVITVLDDQLKVLPPSAQAEVTFAGASPDLLMVAARRQDPDTLFFRRKLSIEGDTELGLAAKNMLDAVDWDQLPKLLMLALDKTASLVEQAQQSEQAESPQHAQSANA</sequence>
<comment type="caution">
    <text evidence="3">The sequence shown here is derived from an EMBL/GenBank/DDBJ whole genome shotgun (WGS) entry which is preliminary data.</text>
</comment>
<dbReference type="EMBL" id="JAHZSS010000005">
    <property type="protein sequence ID" value="MBW8190665.1"/>
    <property type="molecule type" value="Genomic_DNA"/>
</dbReference>